<accession>A0A6A7C548</accession>
<proteinExistence type="predicted"/>
<dbReference type="Proteomes" id="UP000799421">
    <property type="component" value="Unassembled WGS sequence"/>
</dbReference>
<evidence type="ECO:0000313" key="2">
    <source>
        <dbReference type="Proteomes" id="UP000799421"/>
    </source>
</evidence>
<sequence length="221" mass="24609">MIGAMIPEISRLQRVILAFNPASRSRRVLVGGPVMVQADNAEASGRSSHKISSNLNCRVCIFGKRGVDRWEGLVTPCALRVLRITKSWGDECGRSGNYKADRAAIKLPHTATYKIPGLDPHQDLPYDNLHRVLLGYVQMLWAETVKDRRVKPDLEDLDLRTAAASRDGGIQSMVGGKRIINWSGSLQGGDFRSIIQLWPSTLLSFYESKGRLSQMQDLIHL</sequence>
<name>A0A6A7C548_9PEZI</name>
<dbReference type="AlphaFoldDB" id="A0A6A7C548"/>
<reference evidence="1" key="1">
    <citation type="journal article" date="2020" name="Stud. Mycol.">
        <title>101 Dothideomycetes genomes: a test case for predicting lifestyles and emergence of pathogens.</title>
        <authorList>
            <person name="Haridas S."/>
            <person name="Albert R."/>
            <person name="Binder M."/>
            <person name="Bloem J."/>
            <person name="Labutti K."/>
            <person name="Salamov A."/>
            <person name="Andreopoulos B."/>
            <person name="Baker S."/>
            <person name="Barry K."/>
            <person name="Bills G."/>
            <person name="Bluhm B."/>
            <person name="Cannon C."/>
            <person name="Castanera R."/>
            <person name="Culley D."/>
            <person name="Daum C."/>
            <person name="Ezra D."/>
            <person name="Gonzalez J."/>
            <person name="Henrissat B."/>
            <person name="Kuo A."/>
            <person name="Liang C."/>
            <person name="Lipzen A."/>
            <person name="Lutzoni F."/>
            <person name="Magnuson J."/>
            <person name="Mondo S."/>
            <person name="Nolan M."/>
            <person name="Ohm R."/>
            <person name="Pangilinan J."/>
            <person name="Park H.-J."/>
            <person name="Ramirez L."/>
            <person name="Alfaro M."/>
            <person name="Sun H."/>
            <person name="Tritt A."/>
            <person name="Yoshinaga Y."/>
            <person name="Zwiers L.-H."/>
            <person name="Turgeon B."/>
            <person name="Goodwin S."/>
            <person name="Spatafora J."/>
            <person name="Crous P."/>
            <person name="Grigoriev I."/>
        </authorList>
    </citation>
    <scope>NUCLEOTIDE SEQUENCE</scope>
    <source>
        <strain evidence="1">CBS 480.64</strain>
    </source>
</reference>
<dbReference type="OrthoDB" id="2506088at2759"/>
<gene>
    <name evidence="1" type="ORF">K470DRAFT_9449</name>
</gene>
<evidence type="ECO:0000313" key="1">
    <source>
        <dbReference type="EMBL" id="KAF2862372.1"/>
    </source>
</evidence>
<dbReference type="EMBL" id="MU005966">
    <property type="protein sequence ID" value="KAF2862372.1"/>
    <property type="molecule type" value="Genomic_DNA"/>
</dbReference>
<keyword evidence="2" id="KW-1185">Reference proteome</keyword>
<protein>
    <submittedName>
        <fullName evidence="1">Uncharacterized protein</fullName>
    </submittedName>
</protein>
<organism evidence="1 2">
    <name type="scientific">Piedraia hortae CBS 480.64</name>
    <dbReference type="NCBI Taxonomy" id="1314780"/>
    <lineage>
        <taxon>Eukaryota</taxon>
        <taxon>Fungi</taxon>
        <taxon>Dikarya</taxon>
        <taxon>Ascomycota</taxon>
        <taxon>Pezizomycotina</taxon>
        <taxon>Dothideomycetes</taxon>
        <taxon>Dothideomycetidae</taxon>
        <taxon>Capnodiales</taxon>
        <taxon>Piedraiaceae</taxon>
        <taxon>Piedraia</taxon>
    </lineage>
</organism>